<dbReference type="Proteomes" id="UP000189796">
    <property type="component" value="Chromosome I"/>
</dbReference>
<evidence type="ECO:0000313" key="3">
    <source>
        <dbReference type="Proteomes" id="UP000189796"/>
    </source>
</evidence>
<accession>A0A1M5TBR6</accession>
<evidence type="ECO:0000256" key="1">
    <source>
        <dbReference type="SAM" id="Phobius"/>
    </source>
</evidence>
<proteinExistence type="predicted"/>
<keyword evidence="1" id="KW-0472">Membrane</keyword>
<sequence>MKALGLSMIVGGVAFLFSGLIFLMRTERKVSARKHSFEESQEEIEYYLRQMRKERGEL</sequence>
<keyword evidence="1" id="KW-0812">Transmembrane</keyword>
<evidence type="ECO:0000313" key="2">
    <source>
        <dbReference type="EMBL" id="SHH48227.1"/>
    </source>
</evidence>
<name>A0A1M5TBR6_9BRAD</name>
<feature type="transmembrane region" description="Helical" evidence="1">
    <location>
        <begin position="6"/>
        <end position="24"/>
    </location>
</feature>
<dbReference type="AlphaFoldDB" id="A0A1M5TBR6"/>
<keyword evidence="1" id="KW-1133">Transmembrane helix</keyword>
<protein>
    <submittedName>
        <fullName evidence="2">Uncharacterized protein</fullName>
    </submittedName>
</protein>
<reference evidence="2 3" key="1">
    <citation type="submission" date="2016-11" db="EMBL/GenBank/DDBJ databases">
        <authorList>
            <person name="Jaros S."/>
            <person name="Januszkiewicz K."/>
            <person name="Wedrychowicz H."/>
        </authorList>
    </citation>
    <scope>NUCLEOTIDE SEQUENCE [LARGE SCALE GENOMIC DNA]</scope>
    <source>
        <strain evidence="2 3">GAS138</strain>
    </source>
</reference>
<dbReference type="EMBL" id="LT670817">
    <property type="protein sequence ID" value="SHH48227.1"/>
    <property type="molecule type" value="Genomic_DNA"/>
</dbReference>
<gene>
    <name evidence="2" type="ORF">SAMN05443248_4945</name>
</gene>
<organism evidence="2 3">
    <name type="scientific">Bradyrhizobium erythrophlei</name>
    <dbReference type="NCBI Taxonomy" id="1437360"/>
    <lineage>
        <taxon>Bacteria</taxon>
        <taxon>Pseudomonadati</taxon>
        <taxon>Pseudomonadota</taxon>
        <taxon>Alphaproteobacteria</taxon>
        <taxon>Hyphomicrobiales</taxon>
        <taxon>Nitrobacteraceae</taxon>
        <taxon>Bradyrhizobium</taxon>
    </lineage>
</organism>